<feature type="binding site" evidence="10">
    <location>
        <position position="49"/>
    </location>
    <ligand>
        <name>[4Fe-4S] cluster</name>
        <dbReference type="ChEBI" id="CHEBI:49883"/>
        <label>1</label>
    </ligand>
</feature>
<dbReference type="Gene3D" id="1.10.15.40">
    <property type="entry name" value="Electron transport complex subunit B, putative Fe-S cluster"/>
    <property type="match status" value="1"/>
</dbReference>
<protein>
    <recommendedName>
        <fullName evidence="10">Ion-translocating oxidoreductase complex subunit B</fullName>
        <ecNumber evidence="10">7.-.-.-</ecNumber>
    </recommendedName>
    <alternativeName>
        <fullName evidence="10">Rnf electron transport complex subunit B</fullName>
    </alternativeName>
</protein>
<comment type="subunit">
    <text evidence="10">The complex is composed of six subunits: RnfA, RnfB, RnfC, RnfD, RnfE and RnfG.</text>
</comment>
<feature type="binding site" evidence="10">
    <location>
        <position position="144"/>
    </location>
    <ligand>
        <name>[4Fe-4S] cluster</name>
        <dbReference type="ChEBI" id="CHEBI:49883"/>
        <label>2</label>
    </ligand>
</feature>
<dbReference type="PROSITE" id="PS51656">
    <property type="entry name" value="4FE4S"/>
    <property type="match status" value="1"/>
</dbReference>
<evidence type="ECO:0000256" key="4">
    <source>
        <dbReference type="ARBA" id="ARBA00022737"/>
    </source>
</evidence>
<keyword evidence="3 10" id="KW-0479">Metal-binding</keyword>
<evidence type="ECO:0000259" key="11">
    <source>
        <dbReference type="PROSITE" id="PS51379"/>
    </source>
</evidence>
<dbReference type="Pfam" id="PF14697">
    <property type="entry name" value="Fer4_21"/>
    <property type="match status" value="1"/>
</dbReference>
<proteinExistence type="inferred from homology"/>
<dbReference type="PROSITE" id="PS51379">
    <property type="entry name" value="4FE4S_FER_2"/>
    <property type="match status" value="2"/>
</dbReference>
<keyword evidence="2 10" id="KW-0004">4Fe-4S</keyword>
<dbReference type="OrthoDB" id="9789936at2"/>
<evidence type="ECO:0000256" key="6">
    <source>
        <dbReference type="ARBA" id="ARBA00022982"/>
    </source>
</evidence>
<feature type="binding site" evidence="10">
    <location>
        <position position="178"/>
    </location>
    <ligand>
        <name>[4Fe-4S] cluster</name>
        <dbReference type="ChEBI" id="CHEBI:49883"/>
        <label>2</label>
    </ligand>
</feature>
<dbReference type="STRING" id="29542.A6070_14655"/>
<feature type="domain" description="4Fe-4S ferredoxin-type" evidence="11">
    <location>
        <begin position="129"/>
        <end position="158"/>
    </location>
</feature>
<dbReference type="EC" id="7.-.-.-" evidence="10"/>
<feature type="binding site" evidence="10">
    <location>
        <position position="71"/>
    </location>
    <ligand>
        <name>[4Fe-4S] cluster</name>
        <dbReference type="ChEBI" id="CHEBI:49883"/>
        <label>1</label>
    </ligand>
</feature>
<dbReference type="GO" id="GO:0009055">
    <property type="term" value="F:electron transfer activity"/>
    <property type="evidence" value="ECO:0007669"/>
    <property type="project" value="InterPro"/>
</dbReference>
<dbReference type="InterPro" id="IPR017900">
    <property type="entry name" value="4Fe4S_Fe_S_CS"/>
</dbReference>
<feature type="binding site" evidence="10">
    <location>
        <position position="174"/>
    </location>
    <ligand>
        <name>[4Fe-4S] cluster</name>
        <dbReference type="ChEBI" id="CHEBI:49883"/>
        <label>3</label>
    </ligand>
</feature>
<evidence type="ECO:0000313" key="14">
    <source>
        <dbReference type="Proteomes" id="UP000182264"/>
    </source>
</evidence>
<keyword evidence="9 10" id="KW-0472">Membrane</keyword>
<evidence type="ECO:0000256" key="8">
    <source>
        <dbReference type="ARBA" id="ARBA00023014"/>
    </source>
</evidence>
<dbReference type="GO" id="GO:0051539">
    <property type="term" value="F:4 iron, 4 sulfur cluster binding"/>
    <property type="evidence" value="ECO:0007669"/>
    <property type="project" value="UniProtKB-UniRule"/>
</dbReference>
<dbReference type="GO" id="GO:0022900">
    <property type="term" value="P:electron transport chain"/>
    <property type="evidence" value="ECO:0007669"/>
    <property type="project" value="UniProtKB-UniRule"/>
</dbReference>
<evidence type="ECO:0000256" key="2">
    <source>
        <dbReference type="ARBA" id="ARBA00022485"/>
    </source>
</evidence>
<dbReference type="RefSeq" id="WP_072286473.1">
    <property type="nucleotide sequence ID" value="NZ_CP015455.1"/>
</dbReference>
<feature type="binding site" evidence="10">
    <location>
        <position position="134"/>
    </location>
    <ligand>
        <name>[4Fe-4S] cluster</name>
        <dbReference type="ChEBI" id="CHEBI:49883"/>
        <label>2</label>
    </ligand>
</feature>
<evidence type="ECO:0000256" key="1">
    <source>
        <dbReference type="ARBA" id="ARBA00022448"/>
    </source>
</evidence>
<feature type="binding site" evidence="10">
    <location>
        <position position="168"/>
    </location>
    <ligand>
        <name>[4Fe-4S] cluster</name>
        <dbReference type="ChEBI" id="CHEBI:49883"/>
        <label>3</label>
    </ligand>
</feature>
<dbReference type="PANTHER" id="PTHR43560:SF1">
    <property type="entry name" value="ION-TRANSLOCATING OXIDOREDUCTASE COMPLEX SUBUNIT B"/>
    <property type="match status" value="1"/>
</dbReference>
<dbReference type="HAMAP" id="MF_00463">
    <property type="entry name" value="RsxB_RnfB"/>
    <property type="match status" value="1"/>
</dbReference>
<evidence type="ECO:0000256" key="7">
    <source>
        <dbReference type="ARBA" id="ARBA00023004"/>
    </source>
</evidence>
<feature type="binding site" evidence="10">
    <location>
        <position position="148"/>
    </location>
    <ligand>
        <name>[4Fe-4S] cluster</name>
        <dbReference type="ChEBI" id="CHEBI:49883"/>
        <label>3</label>
    </ligand>
</feature>
<evidence type="ECO:0000256" key="10">
    <source>
        <dbReference type="HAMAP-Rule" id="MF_00463"/>
    </source>
</evidence>
<reference evidence="13 14" key="1">
    <citation type="journal article" date="2017" name="Genome Announc.">
        <title>Complete Genome Sequences of Two Acetylene-Fermenting Pelobacter acetylenicus Strains.</title>
        <authorList>
            <person name="Sutton J.M."/>
            <person name="Baesman S.M."/>
            <person name="Fierst J.L."/>
            <person name="Poret-Peterson A.T."/>
            <person name="Oremland R.S."/>
            <person name="Dunlap D.S."/>
            <person name="Akob D.M."/>
        </authorList>
    </citation>
    <scope>NUCLEOTIDE SEQUENCE [LARGE SCALE GENOMIC DNA]</scope>
    <source>
        <strain evidence="13 14">DSM 3247</strain>
    </source>
</reference>
<dbReference type="InterPro" id="IPR017896">
    <property type="entry name" value="4Fe4S_Fe-S-bd"/>
</dbReference>
<evidence type="ECO:0000256" key="9">
    <source>
        <dbReference type="ARBA" id="ARBA00023136"/>
    </source>
</evidence>
<dbReference type="GO" id="GO:0046872">
    <property type="term" value="F:metal ion binding"/>
    <property type="evidence" value="ECO:0007669"/>
    <property type="project" value="UniProtKB-KW"/>
</dbReference>
<dbReference type="InterPro" id="IPR007202">
    <property type="entry name" value="4Fe-4S_dom"/>
</dbReference>
<feature type="binding site" evidence="10">
    <location>
        <position position="46"/>
    </location>
    <ligand>
        <name>[4Fe-4S] cluster</name>
        <dbReference type="ChEBI" id="CHEBI:49883"/>
        <label>1</label>
    </ligand>
</feature>
<feature type="binding site" evidence="10">
    <location>
        <position position="138"/>
    </location>
    <ligand>
        <name>[4Fe-4S] cluster</name>
        <dbReference type="ChEBI" id="CHEBI:49883"/>
        <label>2</label>
    </ligand>
</feature>
<comment type="similarity">
    <text evidence="10">Belongs to the 4Fe4S bacterial-type ferredoxin family. RnfB subfamily.</text>
</comment>
<keyword evidence="6 10" id="KW-0249">Electron transport</keyword>
<evidence type="ECO:0000313" key="13">
    <source>
        <dbReference type="EMBL" id="APG24631.1"/>
    </source>
</evidence>
<dbReference type="KEGG" id="pace:A6070_14655"/>
<dbReference type="InterPro" id="IPR010207">
    <property type="entry name" value="Elect_transpt_cplx_RnfB/RsxB"/>
</dbReference>
<dbReference type="SUPFAM" id="SSF54862">
    <property type="entry name" value="4Fe-4S ferredoxins"/>
    <property type="match status" value="1"/>
</dbReference>
<evidence type="ECO:0000256" key="3">
    <source>
        <dbReference type="ARBA" id="ARBA00022723"/>
    </source>
</evidence>
<sequence>MIAATVVLGGLGCLAALLLATASRRFSVRTDPRHTALLEVLAGSNCGACGYPGCDAYARALLAGTAAPDLCRPGGTETLVRIGAILNIATTPRQSQVAVVRCQGGRQQARPKYDYRGLHDCRAAQKLAQGPKLCPAGCLGLGSCVEICPFDALFIDDRGLAAVDRGRCTGCGLCVSVCPRQVLTLAPAEATVHVLCNSHDPGGKVKTYCEAGCIGCRLCLKTAPGCFMMEDFLAVVRYGNEDAVTLAAAVRRCPTHCIREIAGTPAAGNVSPEQVL</sequence>
<keyword evidence="7 10" id="KW-0408">Iron</keyword>
<comment type="cofactor">
    <cofactor evidence="10">
        <name>[4Fe-4S] cluster</name>
        <dbReference type="ChEBI" id="CHEBI:49883"/>
    </cofactor>
    <text evidence="10">Binds 3 [4Fe-4S] clusters.</text>
</comment>
<gene>
    <name evidence="10" type="primary">rnfB</name>
    <name evidence="13" type="ORF">A7E75_06015</name>
</gene>
<feature type="region of interest" description="Hydrophobic" evidence="10">
    <location>
        <begin position="1"/>
        <end position="23"/>
    </location>
</feature>
<keyword evidence="14" id="KW-1185">Reference proteome</keyword>
<feature type="binding site" evidence="10">
    <location>
        <position position="171"/>
    </location>
    <ligand>
        <name>[4Fe-4S] cluster</name>
        <dbReference type="ChEBI" id="CHEBI:49883"/>
        <label>3</label>
    </ligand>
</feature>
<dbReference type="Pfam" id="PF13370">
    <property type="entry name" value="Fer4_13"/>
    <property type="match status" value="1"/>
</dbReference>
<feature type="domain" description="4Fe-4S ferredoxin-type" evidence="11">
    <location>
        <begin position="159"/>
        <end position="188"/>
    </location>
</feature>
<dbReference type="Pfam" id="PF04060">
    <property type="entry name" value="FeS"/>
    <property type="match status" value="1"/>
</dbReference>
<dbReference type="Gene3D" id="3.30.70.20">
    <property type="match status" value="2"/>
</dbReference>
<dbReference type="Proteomes" id="UP000182264">
    <property type="component" value="Chromosome"/>
</dbReference>
<keyword evidence="4 10" id="KW-0677">Repeat</keyword>
<keyword evidence="1 10" id="KW-0813">Transport</keyword>
<dbReference type="PROSITE" id="PS00198">
    <property type="entry name" value="4FE4S_FER_1"/>
    <property type="match status" value="1"/>
</dbReference>
<dbReference type="AlphaFoldDB" id="A0A1L3GF91"/>
<dbReference type="PANTHER" id="PTHR43560">
    <property type="entry name" value="ION-TRANSLOCATING OXIDOREDUCTASE COMPLEX SUBUNIT B"/>
    <property type="match status" value="1"/>
</dbReference>
<accession>A0A1L3GF91</accession>
<dbReference type="InterPro" id="IPR050395">
    <property type="entry name" value="4Fe4S_Ferredoxin_RnfB"/>
</dbReference>
<keyword evidence="5 10" id="KW-1278">Translocase</keyword>
<feature type="binding site" evidence="10">
    <location>
        <position position="54"/>
    </location>
    <ligand>
        <name>[4Fe-4S] cluster</name>
        <dbReference type="ChEBI" id="CHEBI:49883"/>
        <label>1</label>
    </ligand>
</feature>
<dbReference type="EMBL" id="CP015518">
    <property type="protein sequence ID" value="APG24631.1"/>
    <property type="molecule type" value="Genomic_DNA"/>
</dbReference>
<comment type="function">
    <text evidence="10">Part of a membrane-bound complex that couples electron transfer with translocation of ions across the membrane.</text>
</comment>
<keyword evidence="8 10" id="KW-0411">Iron-sulfur</keyword>
<evidence type="ECO:0000256" key="5">
    <source>
        <dbReference type="ARBA" id="ARBA00022967"/>
    </source>
</evidence>
<dbReference type="GO" id="GO:0005886">
    <property type="term" value="C:plasma membrane"/>
    <property type="evidence" value="ECO:0007669"/>
    <property type="project" value="UniProtKB-SubCell"/>
</dbReference>
<organism evidence="13 14">
    <name type="scientific">Syntrophotalea acetylenica</name>
    <name type="common">Pelobacter acetylenicus</name>
    <dbReference type="NCBI Taxonomy" id="29542"/>
    <lineage>
        <taxon>Bacteria</taxon>
        <taxon>Pseudomonadati</taxon>
        <taxon>Thermodesulfobacteriota</taxon>
        <taxon>Desulfuromonadia</taxon>
        <taxon>Desulfuromonadales</taxon>
        <taxon>Syntrophotaleaceae</taxon>
        <taxon>Syntrophotalea</taxon>
    </lineage>
</organism>
<comment type="subcellular location">
    <subcellularLocation>
        <location evidence="10">Cell membrane</location>
    </subcellularLocation>
</comment>
<keyword evidence="10" id="KW-1003">Cell membrane</keyword>
<evidence type="ECO:0000259" key="12">
    <source>
        <dbReference type="PROSITE" id="PS51656"/>
    </source>
</evidence>
<comment type="caution">
    <text evidence="10">Lacks conserved residue(s) required for the propagation of feature annotation.</text>
</comment>
<name>A0A1L3GF91_SYNAC</name>
<feature type="domain" description="4Fe-4S" evidence="12">
    <location>
        <begin position="29"/>
        <end position="88"/>
    </location>
</feature>